<keyword evidence="3" id="KW-1185">Reference proteome</keyword>
<dbReference type="InterPro" id="IPR001509">
    <property type="entry name" value="Epimerase_deHydtase"/>
</dbReference>
<organism evidence="2 3">
    <name type="scientific">Nakamurella endophytica</name>
    <dbReference type="NCBI Taxonomy" id="1748367"/>
    <lineage>
        <taxon>Bacteria</taxon>
        <taxon>Bacillati</taxon>
        <taxon>Actinomycetota</taxon>
        <taxon>Actinomycetes</taxon>
        <taxon>Nakamurellales</taxon>
        <taxon>Nakamurellaceae</taxon>
        <taxon>Nakamurella</taxon>
    </lineage>
</organism>
<protein>
    <recommendedName>
        <fullName evidence="1">NAD-dependent epimerase/dehydratase domain-containing protein</fullName>
    </recommendedName>
</protein>
<name>A0A917WFG6_9ACTN</name>
<dbReference type="SUPFAM" id="SSF51735">
    <property type="entry name" value="NAD(P)-binding Rossmann-fold domains"/>
    <property type="match status" value="1"/>
</dbReference>
<evidence type="ECO:0000313" key="2">
    <source>
        <dbReference type="EMBL" id="GGL99903.1"/>
    </source>
</evidence>
<evidence type="ECO:0000313" key="3">
    <source>
        <dbReference type="Proteomes" id="UP000655208"/>
    </source>
</evidence>
<feature type="domain" description="NAD-dependent epimerase/dehydratase" evidence="1">
    <location>
        <begin position="3"/>
        <end position="219"/>
    </location>
</feature>
<dbReference type="Pfam" id="PF01370">
    <property type="entry name" value="Epimerase"/>
    <property type="match status" value="1"/>
</dbReference>
<dbReference type="Gene3D" id="3.40.50.720">
    <property type="entry name" value="NAD(P)-binding Rossmann-like Domain"/>
    <property type="match status" value="1"/>
</dbReference>
<comment type="caution">
    <text evidence="2">The sequence shown here is derived from an EMBL/GenBank/DDBJ whole genome shotgun (WGS) entry which is preliminary data.</text>
</comment>
<gene>
    <name evidence="2" type="ORF">GCM10011594_19870</name>
</gene>
<evidence type="ECO:0000259" key="1">
    <source>
        <dbReference type="Pfam" id="PF01370"/>
    </source>
</evidence>
<proteinExistence type="predicted"/>
<dbReference type="RefSeq" id="WP_188941332.1">
    <property type="nucleotide sequence ID" value="NZ_BMNA01000003.1"/>
</dbReference>
<dbReference type="AlphaFoldDB" id="A0A917WFG6"/>
<dbReference type="InterPro" id="IPR036291">
    <property type="entry name" value="NAD(P)-bd_dom_sf"/>
</dbReference>
<dbReference type="PANTHER" id="PTHR43245">
    <property type="entry name" value="BIFUNCTIONAL POLYMYXIN RESISTANCE PROTEIN ARNA"/>
    <property type="match status" value="1"/>
</dbReference>
<accession>A0A917WFG6</accession>
<dbReference type="EMBL" id="BMNA01000003">
    <property type="protein sequence ID" value="GGL99903.1"/>
    <property type="molecule type" value="Genomic_DNA"/>
</dbReference>
<reference evidence="2" key="2">
    <citation type="submission" date="2020-09" db="EMBL/GenBank/DDBJ databases">
        <authorList>
            <person name="Sun Q."/>
            <person name="Zhou Y."/>
        </authorList>
    </citation>
    <scope>NUCLEOTIDE SEQUENCE</scope>
    <source>
        <strain evidence="2">CGMCC 4.7308</strain>
    </source>
</reference>
<dbReference type="Proteomes" id="UP000655208">
    <property type="component" value="Unassembled WGS sequence"/>
</dbReference>
<dbReference type="InterPro" id="IPR050177">
    <property type="entry name" value="Lipid_A_modif_metabolic_enz"/>
</dbReference>
<reference evidence="2" key="1">
    <citation type="journal article" date="2014" name="Int. J. Syst. Evol. Microbiol.">
        <title>Complete genome sequence of Corynebacterium casei LMG S-19264T (=DSM 44701T), isolated from a smear-ripened cheese.</title>
        <authorList>
            <consortium name="US DOE Joint Genome Institute (JGI-PGF)"/>
            <person name="Walter F."/>
            <person name="Albersmeier A."/>
            <person name="Kalinowski J."/>
            <person name="Ruckert C."/>
        </authorList>
    </citation>
    <scope>NUCLEOTIDE SEQUENCE</scope>
    <source>
        <strain evidence="2">CGMCC 4.7308</strain>
    </source>
</reference>
<sequence length="323" mass="34206">MRIVVIGGTGHIGSYLVPRLVRGGHEVVSLSRGRRGPYVADPAWDGVEQVAVDRDAEDEAGTFGPRVAALRPDAVVDLLCFTVDSAAALVEALRGATGHLVHCGTVWIHGPSTIAPVQEDTPTVPFGDYGIAKAGIARLLADETSAGGLVTTSVHPGHISGPGWPVVTPLGNLDPSVWQALSAGDELAIPGLGAELLAHVHADDVAQVFERVLDHPAESAGEGFHAVAAHAMTVRGYAQAAAAWFGQEARLRPVSWDEFRADTAEHFADQSWDHLFRSLCPSIDKARRLLGYVPAHTPEDTCRSAVQWLVEHGQVRVATALVP</sequence>